<protein>
    <recommendedName>
        <fullName evidence="3">YCII-related domain-containing protein</fullName>
    </recommendedName>
</protein>
<dbReference type="Proteomes" id="UP000004508">
    <property type="component" value="Unassembled WGS sequence"/>
</dbReference>
<proteinExistence type="predicted"/>
<dbReference type="InParanoid" id="D6TUU9"/>
<organism evidence="1 2">
    <name type="scientific">Ktedonobacter racemifer DSM 44963</name>
    <dbReference type="NCBI Taxonomy" id="485913"/>
    <lineage>
        <taxon>Bacteria</taxon>
        <taxon>Bacillati</taxon>
        <taxon>Chloroflexota</taxon>
        <taxon>Ktedonobacteria</taxon>
        <taxon>Ktedonobacterales</taxon>
        <taxon>Ktedonobacteraceae</taxon>
        <taxon>Ktedonobacter</taxon>
    </lineage>
</organism>
<sequence length="122" mass="13531">MLEDHSTPIITDEYIVQMHARAKPYSLMILKAGEARHQDGAEKILWEHAREIHALRVQGLLSIVCPVSDGSELEGIGIFNASVEEVKTIMDEHPGVNAGIFVYEIHPCRGFPGDSLPEERAT</sequence>
<gene>
    <name evidence="1" type="ORF">Krac_6458</name>
</gene>
<dbReference type="RefSeq" id="WP_007917431.1">
    <property type="nucleotide sequence ID" value="NZ_ADVG01000003.1"/>
</dbReference>
<dbReference type="AlphaFoldDB" id="D6TUU9"/>
<name>D6TUU9_KTERA</name>
<dbReference type="OrthoDB" id="163565at2"/>
<comment type="caution">
    <text evidence="1">The sequence shown here is derived from an EMBL/GenBank/DDBJ whole genome shotgun (WGS) entry which is preliminary data.</text>
</comment>
<keyword evidence="2" id="KW-1185">Reference proteome</keyword>
<evidence type="ECO:0000313" key="2">
    <source>
        <dbReference type="Proteomes" id="UP000004508"/>
    </source>
</evidence>
<evidence type="ECO:0008006" key="3">
    <source>
        <dbReference type="Google" id="ProtNLM"/>
    </source>
</evidence>
<evidence type="ECO:0000313" key="1">
    <source>
        <dbReference type="EMBL" id="EFH85275.1"/>
    </source>
</evidence>
<dbReference type="eggNOG" id="COG2350">
    <property type="taxonomic scope" value="Bacteria"/>
</dbReference>
<reference evidence="1 2" key="1">
    <citation type="journal article" date="2011" name="Stand. Genomic Sci.">
        <title>Non-contiguous finished genome sequence and contextual data of the filamentous soil bacterium Ktedonobacter racemifer type strain (SOSP1-21).</title>
        <authorList>
            <person name="Chang Y.J."/>
            <person name="Land M."/>
            <person name="Hauser L."/>
            <person name="Chertkov O."/>
            <person name="Del Rio T.G."/>
            <person name="Nolan M."/>
            <person name="Copeland A."/>
            <person name="Tice H."/>
            <person name="Cheng J.F."/>
            <person name="Lucas S."/>
            <person name="Han C."/>
            <person name="Goodwin L."/>
            <person name="Pitluck S."/>
            <person name="Ivanova N."/>
            <person name="Ovchinikova G."/>
            <person name="Pati A."/>
            <person name="Chen A."/>
            <person name="Palaniappan K."/>
            <person name="Mavromatis K."/>
            <person name="Liolios K."/>
            <person name="Brettin T."/>
            <person name="Fiebig A."/>
            <person name="Rohde M."/>
            <person name="Abt B."/>
            <person name="Goker M."/>
            <person name="Detter J.C."/>
            <person name="Woyke T."/>
            <person name="Bristow J."/>
            <person name="Eisen J.A."/>
            <person name="Markowitz V."/>
            <person name="Hugenholtz P."/>
            <person name="Kyrpides N.C."/>
            <person name="Klenk H.P."/>
            <person name="Lapidus A."/>
        </authorList>
    </citation>
    <scope>NUCLEOTIDE SEQUENCE [LARGE SCALE GENOMIC DNA]</scope>
    <source>
        <strain evidence="2">DSM 44963</strain>
    </source>
</reference>
<accession>D6TUU9</accession>
<dbReference type="EMBL" id="ADVG01000003">
    <property type="protein sequence ID" value="EFH85275.1"/>
    <property type="molecule type" value="Genomic_DNA"/>
</dbReference>